<protein>
    <submittedName>
        <fullName evidence="2">Rad60/SUMO-like domain</fullName>
    </submittedName>
    <submittedName>
        <fullName evidence="3">Rad60/SUMO-like_domain</fullName>
    </submittedName>
</protein>
<reference evidence="2" key="1">
    <citation type="submission" date="2023-06" db="EMBL/GenBank/DDBJ databases">
        <authorList>
            <person name="Kurt Z."/>
        </authorList>
    </citation>
    <scope>NUCLEOTIDE SEQUENCE</scope>
</reference>
<feature type="domain" description="Rad60/SUMO-like" evidence="1">
    <location>
        <begin position="10"/>
        <end position="67"/>
    </location>
</feature>
<dbReference type="InterPro" id="IPR029071">
    <property type="entry name" value="Ubiquitin-like_domsf"/>
</dbReference>
<organism evidence="2">
    <name type="scientific">Hexamita inflata</name>
    <dbReference type="NCBI Taxonomy" id="28002"/>
    <lineage>
        <taxon>Eukaryota</taxon>
        <taxon>Metamonada</taxon>
        <taxon>Diplomonadida</taxon>
        <taxon>Hexamitidae</taxon>
        <taxon>Hexamitinae</taxon>
        <taxon>Hexamita</taxon>
    </lineage>
</organism>
<name>A0AA86R4B6_9EUKA</name>
<dbReference type="InterPro" id="IPR022617">
    <property type="entry name" value="Rad60/SUMO-like_dom"/>
</dbReference>
<dbReference type="SUPFAM" id="SSF54236">
    <property type="entry name" value="Ubiquitin-like"/>
    <property type="match status" value="1"/>
</dbReference>
<dbReference type="Gene3D" id="3.10.20.90">
    <property type="entry name" value="Phosphatidylinositol 3-kinase Catalytic Subunit, Chain A, domain 1"/>
    <property type="match status" value="1"/>
</dbReference>
<evidence type="ECO:0000259" key="1">
    <source>
        <dbReference type="Pfam" id="PF11976"/>
    </source>
</evidence>
<evidence type="ECO:0000313" key="2">
    <source>
        <dbReference type="EMBL" id="CAI9965883.1"/>
    </source>
</evidence>
<reference evidence="3 4" key="2">
    <citation type="submission" date="2024-07" db="EMBL/GenBank/DDBJ databases">
        <authorList>
            <person name="Akdeniz Z."/>
        </authorList>
    </citation>
    <scope>NUCLEOTIDE SEQUENCE [LARGE SCALE GENOMIC DNA]</scope>
</reference>
<dbReference type="AlphaFoldDB" id="A0AA86R4B6"/>
<keyword evidence="4" id="KW-1185">Reference proteome</keyword>
<evidence type="ECO:0000313" key="4">
    <source>
        <dbReference type="Proteomes" id="UP001642409"/>
    </source>
</evidence>
<dbReference type="Pfam" id="PF11976">
    <property type="entry name" value="Rad60-SLD"/>
    <property type="match status" value="1"/>
</dbReference>
<evidence type="ECO:0000313" key="3">
    <source>
        <dbReference type="EMBL" id="CAL6064514.1"/>
    </source>
</evidence>
<proteinExistence type="predicted"/>
<dbReference type="EMBL" id="CAXDID020000251">
    <property type="protein sequence ID" value="CAL6064514.1"/>
    <property type="molecule type" value="Genomic_DNA"/>
</dbReference>
<dbReference type="Proteomes" id="UP001642409">
    <property type="component" value="Unassembled WGS sequence"/>
</dbReference>
<comment type="caution">
    <text evidence="2">The sequence shown here is derived from an EMBL/GenBank/DDBJ whole genome shotgun (WGS) entry which is preliminary data.</text>
</comment>
<dbReference type="EMBL" id="CATOUU010000997">
    <property type="protein sequence ID" value="CAI9965883.1"/>
    <property type="molecule type" value="Genomic_DNA"/>
</dbReference>
<accession>A0AA86R4B6</accession>
<gene>
    <name evidence="3" type="ORF">HINF_LOCUS51390</name>
    <name evidence="2" type="ORF">HINF_LOCUS53528</name>
</gene>
<sequence length="106" mass="12806">MITVRVYYNNKYTKYAVRQSDKIEVLREQIDVLQDNPKYSLLFNDQRLYPQNTFTHYGISDKDSLDICKEQVKYQYEDYIEDLQEYLEDTDTVVGPRNAFLNQEEE</sequence>